<dbReference type="EMBL" id="JAHDTB010000001">
    <property type="protein sequence ID" value="MBW8286427.1"/>
    <property type="molecule type" value="Genomic_DNA"/>
</dbReference>
<name>A0ABS7F8Q4_9NEIS</name>
<evidence type="ECO:0000313" key="2">
    <source>
        <dbReference type="Proteomes" id="UP000711178"/>
    </source>
</evidence>
<dbReference type="Proteomes" id="UP000711178">
    <property type="component" value="Unassembled WGS sequence"/>
</dbReference>
<comment type="caution">
    <text evidence="1">The sequence shown here is derived from an EMBL/GenBank/DDBJ whole genome shotgun (WGS) entry which is preliminary data.</text>
</comment>
<evidence type="ECO:0000313" key="1">
    <source>
        <dbReference type="EMBL" id="MBW8286427.1"/>
    </source>
</evidence>
<proteinExistence type="predicted"/>
<keyword evidence="2" id="KW-1185">Reference proteome</keyword>
<organism evidence="1 2">
    <name type="scientific">Chromobacterium subtsugae</name>
    <dbReference type="NCBI Taxonomy" id="251747"/>
    <lineage>
        <taxon>Bacteria</taxon>
        <taxon>Pseudomonadati</taxon>
        <taxon>Pseudomonadota</taxon>
        <taxon>Betaproteobacteria</taxon>
        <taxon>Neisseriales</taxon>
        <taxon>Chromobacteriaceae</taxon>
        <taxon>Chromobacterium</taxon>
    </lineage>
</organism>
<dbReference type="RefSeq" id="WP_146008414.1">
    <property type="nucleotide sequence ID" value="NZ_JAHDTB010000001.1"/>
</dbReference>
<protein>
    <submittedName>
        <fullName evidence="1">Uncharacterized protein</fullName>
    </submittedName>
</protein>
<accession>A0ABS7F8Q4</accession>
<reference evidence="1 2" key="1">
    <citation type="submission" date="2021-05" db="EMBL/GenBank/DDBJ databases">
        <title>Draft Whole Genome Sequencing Of Biosensor Chromobacterium violaceum Strain CV026 Reveals A Regulatory RNA In Chromobacterium violaceum Phenotype Regulatory Network.</title>
        <authorList>
            <person name="Hong K.W."/>
            <person name="Chan K.G."/>
            <person name="Chang C.-Y."/>
        </authorList>
    </citation>
    <scope>NUCLEOTIDE SEQUENCE [LARGE SCALE GENOMIC DNA]</scope>
    <source>
        <strain evidence="1 2">ATCC 31532</strain>
    </source>
</reference>
<gene>
    <name evidence="1" type="ORF">KIF53_02080</name>
</gene>
<sequence length="76" mass="8660">MKSGWKPPSSLICKNCATDRSKQPACAILQQDFYDTIENQRGWRRHSLSSVCVAHGFAMAPPRKLREKRDQPMAMP</sequence>